<evidence type="ECO:0000313" key="10">
    <source>
        <dbReference type="Proteomes" id="UP001596050"/>
    </source>
</evidence>
<sequence length="259" mass="28321">MRTCLALLLLSLSALAHAAEWRDSPQLAELFKREGVSGTFVVHDVAADTYTVHDRKRALARYVPASTFKIPNSLIGLAVGAVSSVDEVLPYGGKPTRRPEWAQDMPLREAIKVSNVPVYQGLARRIGIERMRGALRQFEYGNMDPGSVVDTFWLDGPLRISAVEQTVFLGKLAQDALPAPKAAMAAVRAIIRQEGEAELYAKTGWGAPPNEGNIGWWVGWVRKDGKLYTFALNIYIPDNETGAKRVPLGKAGLRALGLL</sequence>
<protein>
    <recommendedName>
        <fullName evidence="2 6">Beta-lactamase</fullName>
        <ecNumber evidence="2 6">3.5.2.6</ecNumber>
    </recommendedName>
</protein>
<accession>A0ABW0L657</accession>
<evidence type="ECO:0000256" key="2">
    <source>
        <dbReference type="ARBA" id="ARBA00012865"/>
    </source>
</evidence>
<dbReference type="InterPro" id="IPR012338">
    <property type="entry name" value="Beta-lactam/transpept-like"/>
</dbReference>
<dbReference type="SUPFAM" id="SSF56601">
    <property type="entry name" value="beta-lactamase/transpeptidase-like"/>
    <property type="match status" value="1"/>
</dbReference>
<evidence type="ECO:0000259" key="8">
    <source>
        <dbReference type="Pfam" id="PF00905"/>
    </source>
</evidence>
<evidence type="ECO:0000256" key="3">
    <source>
        <dbReference type="ARBA" id="ARBA00022729"/>
    </source>
</evidence>
<gene>
    <name evidence="9" type="primary">blaOXA</name>
    <name evidence="9" type="ORF">ACFPN5_13530</name>
</gene>
<feature type="domain" description="Penicillin-binding protein transpeptidase" evidence="8">
    <location>
        <begin position="58"/>
        <end position="249"/>
    </location>
</feature>
<dbReference type="EC" id="3.5.2.6" evidence="2 6"/>
<dbReference type="RefSeq" id="WP_379784069.1">
    <property type="nucleotide sequence ID" value="NZ_JBHSMU010000014.1"/>
</dbReference>
<keyword evidence="10" id="KW-1185">Reference proteome</keyword>
<dbReference type="Pfam" id="PF00905">
    <property type="entry name" value="Transpeptidase"/>
    <property type="match status" value="1"/>
</dbReference>
<evidence type="ECO:0000256" key="4">
    <source>
        <dbReference type="ARBA" id="ARBA00022801"/>
    </source>
</evidence>
<name>A0ABW0L657_9BURK</name>
<dbReference type="Proteomes" id="UP001596050">
    <property type="component" value="Unassembled WGS sequence"/>
</dbReference>
<dbReference type="InterPro" id="IPR001460">
    <property type="entry name" value="PCN-bd_Tpept"/>
</dbReference>
<reference evidence="10" key="1">
    <citation type="journal article" date="2019" name="Int. J. Syst. Evol. Microbiol.">
        <title>The Global Catalogue of Microorganisms (GCM) 10K type strain sequencing project: providing services to taxonomists for standard genome sequencing and annotation.</title>
        <authorList>
            <consortium name="The Broad Institute Genomics Platform"/>
            <consortium name="The Broad Institute Genome Sequencing Center for Infectious Disease"/>
            <person name="Wu L."/>
            <person name="Ma J."/>
        </authorList>
    </citation>
    <scope>NUCLEOTIDE SEQUENCE [LARGE SCALE GENOMIC DNA]</scope>
    <source>
        <strain evidence="10">KACC 12649</strain>
    </source>
</reference>
<dbReference type="NCBIfam" id="NF012161">
    <property type="entry name" value="bla_class_D_main"/>
    <property type="match status" value="1"/>
</dbReference>
<feature type="chain" id="PRO_5046910900" description="Beta-lactamase" evidence="7">
    <location>
        <begin position="19"/>
        <end position="259"/>
    </location>
</feature>
<dbReference type="GO" id="GO:0008800">
    <property type="term" value="F:beta-lactamase activity"/>
    <property type="evidence" value="ECO:0007669"/>
    <property type="project" value="UniProtKB-EC"/>
</dbReference>
<evidence type="ECO:0000256" key="7">
    <source>
        <dbReference type="SAM" id="SignalP"/>
    </source>
</evidence>
<dbReference type="InterPro" id="IPR002137">
    <property type="entry name" value="Beta-lactam_class-D_AS"/>
</dbReference>
<keyword evidence="5 6" id="KW-0046">Antibiotic resistance</keyword>
<dbReference type="Gene3D" id="3.40.710.10">
    <property type="entry name" value="DD-peptidase/beta-lactamase superfamily"/>
    <property type="match status" value="1"/>
</dbReference>
<feature type="signal peptide" evidence="7">
    <location>
        <begin position="1"/>
        <end position="18"/>
    </location>
</feature>
<proteinExistence type="inferred from homology"/>
<dbReference type="PROSITE" id="PS00337">
    <property type="entry name" value="BETA_LACTAMASE_D"/>
    <property type="match status" value="1"/>
</dbReference>
<evidence type="ECO:0000256" key="5">
    <source>
        <dbReference type="ARBA" id="ARBA00023251"/>
    </source>
</evidence>
<evidence type="ECO:0000313" key="9">
    <source>
        <dbReference type="EMBL" id="MFC5460826.1"/>
    </source>
</evidence>
<keyword evidence="4 6" id="KW-0378">Hydrolase</keyword>
<organism evidence="9 10">
    <name type="scientific">Massilia niabensis</name>
    <dbReference type="NCBI Taxonomy" id="544910"/>
    <lineage>
        <taxon>Bacteria</taxon>
        <taxon>Pseudomonadati</taxon>
        <taxon>Pseudomonadota</taxon>
        <taxon>Betaproteobacteria</taxon>
        <taxon>Burkholderiales</taxon>
        <taxon>Oxalobacteraceae</taxon>
        <taxon>Telluria group</taxon>
        <taxon>Massilia</taxon>
    </lineage>
</organism>
<keyword evidence="3 7" id="KW-0732">Signal</keyword>
<evidence type="ECO:0000256" key="6">
    <source>
        <dbReference type="RuleBase" id="RU361140"/>
    </source>
</evidence>
<dbReference type="EMBL" id="JBHSMU010000014">
    <property type="protein sequence ID" value="MFC5460826.1"/>
    <property type="molecule type" value="Genomic_DNA"/>
</dbReference>
<evidence type="ECO:0000256" key="1">
    <source>
        <dbReference type="ARBA" id="ARBA00007898"/>
    </source>
</evidence>
<comment type="catalytic activity">
    <reaction evidence="6">
        <text>a beta-lactam + H2O = a substituted beta-amino acid</text>
        <dbReference type="Rhea" id="RHEA:20401"/>
        <dbReference type="ChEBI" id="CHEBI:15377"/>
        <dbReference type="ChEBI" id="CHEBI:35627"/>
        <dbReference type="ChEBI" id="CHEBI:140347"/>
        <dbReference type="EC" id="3.5.2.6"/>
    </reaction>
</comment>
<comment type="caution">
    <text evidence="9">The sequence shown here is derived from an EMBL/GenBank/DDBJ whole genome shotgun (WGS) entry which is preliminary data.</text>
</comment>
<comment type="similarity">
    <text evidence="1 6">Belongs to the class-D beta-lactamase family.</text>
</comment>